<name>A0A6C0ENS8_9ZZZZ</name>
<evidence type="ECO:0000313" key="1">
    <source>
        <dbReference type="EMBL" id="QHT30658.1"/>
    </source>
</evidence>
<dbReference type="EMBL" id="MN738905">
    <property type="protein sequence ID" value="QHT30658.1"/>
    <property type="molecule type" value="Genomic_DNA"/>
</dbReference>
<sequence length="123" mass="14607">MTKLSIIDIGHILIDNVINIKTDSNKIKLLSSLKDHNKDISEKKEEIISKTNIYMTKYEIPRKNNNDNYDKYLRTKELLFNKWQKSKKVKDLYDLISLQQPEYIDVPDIYTIYTPILKLNSSR</sequence>
<organism evidence="1">
    <name type="scientific">viral metagenome</name>
    <dbReference type="NCBI Taxonomy" id="1070528"/>
    <lineage>
        <taxon>unclassified sequences</taxon>
        <taxon>metagenomes</taxon>
        <taxon>organismal metagenomes</taxon>
    </lineage>
</organism>
<accession>A0A6C0ENS8</accession>
<dbReference type="AlphaFoldDB" id="A0A6C0ENS8"/>
<reference evidence="1" key="1">
    <citation type="journal article" date="2020" name="Nature">
        <title>Giant virus diversity and host interactions through global metagenomics.</title>
        <authorList>
            <person name="Schulz F."/>
            <person name="Roux S."/>
            <person name="Paez-Espino D."/>
            <person name="Jungbluth S."/>
            <person name="Walsh D.A."/>
            <person name="Denef V.J."/>
            <person name="McMahon K.D."/>
            <person name="Konstantinidis K.T."/>
            <person name="Eloe-Fadrosh E.A."/>
            <person name="Kyrpides N.C."/>
            <person name="Woyke T."/>
        </authorList>
    </citation>
    <scope>NUCLEOTIDE SEQUENCE</scope>
    <source>
        <strain evidence="1">GVMAG-M-3300009151-35</strain>
    </source>
</reference>
<proteinExistence type="predicted"/>
<protein>
    <submittedName>
        <fullName evidence="1">Uncharacterized protein</fullName>
    </submittedName>
</protein>